<evidence type="ECO:0000313" key="1">
    <source>
        <dbReference type="EMBL" id="GAJ03680.1"/>
    </source>
</evidence>
<dbReference type="AlphaFoldDB" id="X1VC53"/>
<comment type="caution">
    <text evidence="1">The sequence shown here is derived from an EMBL/GenBank/DDBJ whole genome shotgun (WGS) entry which is preliminary data.</text>
</comment>
<accession>X1VC53</accession>
<dbReference type="EMBL" id="BARW01030186">
    <property type="protein sequence ID" value="GAJ03680.1"/>
    <property type="molecule type" value="Genomic_DNA"/>
</dbReference>
<sequence>DDRNIFTVTKSPSATNEARWAVVKDCDQGYPDEINNALLGKPQRATAPSALSITKQVGAGGGSYLSSARAGARFAARRACHAGDRHEAHRRHAMDVRTRTGLSCTAWLLLTRRN</sequence>
<feature type="non-terminal residue" evidence="1">
    <location>
        <position position="1"/>
    </location>
</feature>
<organism evidence="1">
    <name type="scientific">marine sediment metagenome</name>
    <dbReference type="NCBI Taxonomy" id="412755"/>
    <lineage>
        <taxon>unclassified sequences</taxon>
        <taxon>metagenomes</taxon>
        <taxon>ecological metagenomes</taxon>
    </lineage>
</organism>
<proteinExistence type="predicted"/>
<reference evidence="1" key="1">
    <citation type="journal article" date="2014" name="Front. Microbiol.">
        <title>High frequency of phylogenetically diverse reductive dehalogenase-homologous genes in deep subseafloor sedimentary metagenomes.</title>
        <authorList>
            <person name="Kawai M."/>
            <person name="Futagami T."/>
            <person name="Toyoda A."/>
            <person name="Takaki Y."/>
            <person name="Nishi S."/>
            <person name="Hori S."/>
            <person name="Arai W."/>
            <person name="Tsubouchi T."/>
            <person name="Morono Y."/>
            <person name="Uchiyama I."/>
            <person name="Ito T."/>
            <person name="Fujiyama A."/>
            <person name="Inagaki F."/>
            <person name="Takami H."/>
        </authorList>
    </citation>
    <scope>NUCLEOTIDE SEQUENCE</scope>
    <source>
        <strain evidence="1">Expedition CK06-06</strain>
    </source>
</reference>
<name>X1VC53_9ZZZZ</name>
<gene>
    <name evidence="1" type="ORF">S12H4_48323</name>
</gene>
<protein>
    <submittedName>
        <fullName evidence="1">Uncharacterized protein</fullName>
    </submittedName>
</protein>